<dbReference type="EMBL" id="BFAD01000016">
    <property type="protein sequence ID" value="GBE89644.1"/>
    <property type="molecule type" value="Genomic_DNA"/>
</dbReference>
<reference evidence="1 2" key="1">
    <citation type="journal article" date="2018" name="Sci. Rep.">
        <title>Genome sequence of the cauliflower mushroom Sparassis crispa (Hanabiratake) and its association with beneficial usage.</title>
        <authorList>
            <person name="Kiyama R."/>
            <person name="Furutani Y."/>
            <person name="Kawaguchi K."/>
            <person name="Nakanishi T."/>
        </authorList>
    </citation>
    <scope>NUCLEOTIDE SEQUENCE [LARGE SCALE GENOMIC DNA]</scope>
</reference>
<gene>
    <name evidence="1" type="ORF">SCP_1603080</name>
</gene>
<accession>A0A401H5F2</accession>
<organism evidence="1 2">
    <name type="scientific">Sparassis crispa</name>
    <dbReference type="NCBI Taxonomy" id="139825"/>
    <lineage>
        <taxon>Eukaryota</taxon>
        <taxon>Fungi</taxon>
        <taxon>Dikarya</taxon>
        <taxon>Basidiomycota</taxon>
        <taxon>Agaricomycotina</taxon>
        <taxon>Agaricomycetes</taxon>
        <taxon>Polyporales</taxon>
        <taxon>Sparassidaceae</taxon>
        <taxon>Sparassis</taxon>
    </lineage>
</organism>
<evidence type="ECO:0000313" key="2">
    <source>
        <dbReference type="Proteomes" id="UP000287166"/>
    </source>
</evidence>
<proteinExistence type="predicted"/>
<comment type="caution">
    <text evidence="1">The sequence shown here is derived from an EMBL/GenBank/DDBJ whole genome shotgun (WGS) entry which is preliminary data.</text>
</comment>
<evidence type="ECO:0000313" key="1">
    <source>
        <dbReference type="EMBL" id="GBE89644.1"/>
    </source>
</evidence>
<dbReference type="Proteomes" id="UP000287166">
    <property type="component" value="Unassembled WGS sequence"/>
</dbReference>
<dbReference type="InParanoid" id="A0A401H5F2"/>
<dbReference type="AlphaFoldDB" id="A0A401H5F2"/>
<dbReference type="GeneID" id="38786561"/>
<sequence>MRLFRVKSIQASCERKCENPAIHDRKSSTQISQANYPLSSSVIIFSLRISDISGRGALRLVRLVDEPVIPGC</sequence>
<keyword evidence="2" id="KW-1185">Reference proteome</keyword>
<dbReference type="RefSeq" id="XP_027620557.1">
    <property type="nucleotide sequence ID" value="XM_027764756.1"/>
</dbReference>
<protein>
    <submittedName>
        <fullName evidence="1">Uncharacterized protein</fullName>
    </submittedName>
</protein>
<name>A0A401H5F2_9APHY</name>